<dbReference type="AlphaFoldDB" id="E4ZWA7"/>
<evidence type="ECO:0000313" key="3">
    <source>
        <dbReference type="Proteomes" id="UP000002668"/>
    </source>
</evidence>
<dbReference type="Pfam" id="PF06500">
    <property type="entry name" value="FrsA-like"/>
    <property type="match status" value="1"/>
</dbReference>
<reference evidence="3" key="1">
    <citation type="journal article" date="2011" name="Nat. Commun.">
        <title>Effector diversification within compartments of the Leptosphaeria maculans genome affected by Repeat-Induced Point mutations.</title>
        <authorList>
            <person name="Rouxel T."/>
            <person name="Grandaubert J."/>
            <person name="Hane J.K."/>
            <person name="Hoede C."/>
            <person name="van de Wouw A.P."/>
            <person name="Couloux A."/>
            <person name="Dominguez V."/>
            <person name="Anthouard V."/>
            <person name="Bally P."/>
            <person name="Bourras S."/>
            <person name="Cozijnsen A.J."/>
            <person name="Ciuffetti L.M."/>
            <person name="Degrave A."/>
            <person name="Dilmaghani A."/>
            <person name="Duret L."/>
            <person name="Fudal I."/>
            <person name="Goodwin S.B."/>
            <person name="Gout L."/>
            <person name="Glaser N."/>
            <person name="Linglin J."/>
            <person name="Kema G.H.J."/>
            <person name="Lapalu N."/>
            <person name="Lawrence C.B."/>
            <person name="May K."/>
            <person name="Meyer M."/>
            <person name="Ollivier B."/>
            <person name="Poulain J."/>
            <person name="Schoch C.L."/>
            <person name="Simon A."/>
            <person name="Spatafora J.W."/>
            <person name="Stachowiak A."/>
            <person name="Turgeon B.G."/>
            <person name="Tyler B.M."/>
            <person name="Vincent D."/>
            <person name="Weissenbach J."/>
            <person name="Amselem J."/>
            <person name="Quesneville H."/>
            <person name="Oliver R.P."/>
            <person name="Wincker P."/>
            <person name="Balesdent M.-H."/>
            <person name="Howlett B.J."/>
        </authorList>
    </citation>
    <scope>NUCLEOTIDE SEQUENCE [LARGE SCALE GENOMIC DNA]</scope>
    <source>
        <strain evidence="3">JN3 / isolate v23.1.3 / race Av1-4-5-6-7-8</strain>
    </source>
</reference>
<evidence type="ECO:0000313" key="2">
    <source>
        <dbReference type="EMBL" id="CBX95883.1"/>
    </source>
</evidence>
<protein>
    <submittedName>
        <fullName evidence="2">Similar to pigment biosynthesis protein yellowish-green 1</fullName>
    </submittedName>
</protein>
<dbReference type="RefSeq" id="XP_003839362.1">
    <property type="nucleotide sequence ID" value="XM_003839314.1"/>
</dbReference>
<dbReference type="Proteomes" id="UP000002668">
    <property type="component" value="Genome"/>
</dbReference>
<organism evidence="3">
    <name type="scientific">Leptosphaeria maculans (strain JN3 / isolate v23.1.3 / race Av1-4-5-6-7-8)</name>
    <name type="common">Blackleg fungus</name>
    <name type="synonym">Phoma lingam</name>
    <dbReference type="NCBI Taxonomy" id="985895"/>
    <lineage>
        <taxon>Eukaryota</taxon>
        <taxon>Fungi</taxon>
        <taxon>Dikarya</taxon>
        <taxon>Ascomycota</taxon>
        <taxon>Pezizomycotina</taxon>
        <taxon>Dothideomycetes</taxon>
        <taxon>Pleosporomycetidae</taxon>
        <taxon>Pleosporales</taxon>
        <taxon>Pleosporineae</taxon>
        <taxon>Leptosphaeriaceae</taxon>
        <taxon>Plenodomus</taxon>
        <taxon>Plenodomus lingam/Leptosphaeria maculans species complex</taxon>
    </lineage>
</organism>
<dbReference type="InterPro" id="IPR010520">
    <property type="entry name" value="FrsA-like"/>
</dbReference>
<accession>E4ZWA7</accession>
<evidence type="ECO:0000256" key="1">
    <source>
        <dbReference type="ARBA" id="ARBA00022801"/>
    </source>
</evidence>
<sequence>MAATDGKFFIEDKLGIKAKHHESFEQLWETKWKKPAEMGVYPFMFSTATDFQPVVDQLVAKNFKEPYDWDAYASTFFPQAQNLASIAAAAEANGEREKASEYYLRSSAVYRIARFPAPRSPVQKEAWELGKKMCIKGLGLLPHAVQEINIPHIHRLPNEGPNIPIYHLVPPTASPTSPCPTLIIFTGLDGYRTELCVWMSSFLNLGIATIVLEIPGTADCPADPSDPTSPDRLYSSLFAWTAHQPRLAQDKIALWAFSTGAYYGIRVAHTHAHHLAGVAALGGGAHYMFSPRWLDRVNELEYPFDLAETLAQKFGYASVAAFKREAQAKFSLLEDGTLDRMACARLLLVNGTLDEVFPIDDYLLCVQRGAPKEVRFVQGGMHMGEPESFFVVLRWLYGVLGVEGDPAVQLGMVPFKPKY</sequence>
<dbReference type="EMBL" id="FP929127">
    <property type="protein sequence ID" value="CBX95883.1"/>
    <property type="molecule type" value="Genomic_DNA"/>
</dbReference>
<gene>
    <name evidence="2" type="ORF">LEMA_P030350.1</name>
</gene>
<dbReference type="OMA" id="HHESFEQ"/>
<dbReference type="InterPro" id="IPR050261">
    <property type="entry name" value="FrsA_esterase"/>
</dbReference>
<proteinExistence type="predicted"/>
<dbReference type="HOGENOM" id="CLU_053723_1_0_1"/>
<dbReference type="InterPro" id="IPR029058">
    <property type="entry name" value="AB_hydrolase_fold"/>
</dbReference>
<dbReference type="PANTHER" id="PTHR22946:SF12">
    <property type="entry name" value="CONIDIAL PIGMENT BIOSYNTHESIS PROTEIN AYG1 (AFU_ORTHOLOGUE AFUA_2G17550)"/>
    <property type="match status" value="1"/>
</dbReference>
<dbReference type="eggNOG" id="ENOG502S29V">
    <property type="taxonomic scope" value="Eukaryota"/>
</dbReference>
<dbReference type="InParanoid" id="E4ZWA7"/>
<dbReference type="OrthoDB" id="5409895at2759"/>
<dbReference type="GO" id="GO:0016787">
    <property type="term" value="F:hydrolase activity"/>
    <property type="evidence" value="ECO:0007669"/>
    <property type="project" value="UniProtKB-KW"/>
</dbReference>
<dbReference type="PANTHER" id="PTHR22946">
    <property type="entry name" value="DIENELACTONE HYDROLASE DOMAIN-CONTAINING PROTEIN-RELATED"/>
    <property type="match status" value="1"/>
</dbReference>
<dbReference type="VEuPathDB" id="FungiDB:LEMA_P030350.1"/>
<dbReference type="SUPFAM" id="SSF53474">
    <property type="entry name" value="alpha/beta-Hydrolases"/>
    <property type="match status" value="1"/>
</dbReference>
<dbReference type="STRING" id="985895.E4ZWA7"/>
<dbReference type="Gene3D" id="3.40.50.1820">
    <property type="entry name" value="alpha/beta hydrolase"/>
    <property type="match status" value="1"/>
</dbReference>
<keyword evidence="3" id="KW-1185">Reference proteome</keyword>
<keyword evidence="1" id="KW-0378">Hydrolase</keyword>
<dbReference type="GeneID" id="13281272"/>
<name>E4ZWA7_LEPMJ</name>